<comment type="caution">
    <text evidence="1">The sequence shown here is derived from an EMBL/GenBank/DDBJ whole genome shotgun (WGS) entry which is preliminary data.</text>
</comment>
<evidence type="ECO:0000313" key="1">
    <source>
        <dbReference type="EMBL" id="KAJ7519918.1"/>
    </source>
</evidence>
<keyword evidence="2" id="KW-1185">Reference proteome</keyword>
<accession>A0ACC2AQU7</accession>
<organism evidence="1 2">
    <name type="scientific">Diphasiastrum complanatum</name>
    <name type="common">Issler's clubmoss</name>
    <name type="synonym">Lycopodium complanatum</name>
    <dbReference type="NCBI Taxonomy" id="34168"/>
    <lineage>
        <taxon>Eukaryota</taxon>
        <taxon>Viridiplantae</taxon>
        <taxon>Streptophyta</taxon>
        <taxon>Embryophyta</taxon>
        <taxon>Tracheophyta</taxon>
        <taxon>Lycopodiopsida</taxon>
        <taxon>Lycopodiales</taxon>
        <taxon>Lycopodiaceae</taxon>
        <taxon>Lycopodioideae</taxon>
        <taxon>Diphasiastrum</taxon>
    </lineage>
</organism>
<evidence type="ECO:0000313" key="2">
    <source>
        <dbReference type="Proteomes" id="UP001162992"/>
    </source>
</evidence>
<gene>
    <name evidence="1" type="ORF">O6H91_20G060000</name>
</gene>
<sequence>MRSPSVVMDKMQKKALFLLTILCLYNLVDNALAQKPEPRKDHRIARVRVINNSKMNIQADSIKVGHKYSDVYKNFLEFNKALAPGETDNGNGNMRVSYETGFWAIGSDWWQITWVFSDAKAIYQTNPKNGQCILNILEKAALPALSAAAAAIAGVAACGFPPIAGCAASPLAAAGAAVAAGVIAKAFFNDESTCGFKMFMLRSEDEMSNGAWVTITIGEGGKLSFSAPSGSATTVYEQIALLPDGTTRVGIPELMASTDTELMAATDTDTYHAHGVGPIGNNVM</sequence>
<protein>
    <submittedName>
        <fullName evidence="1">Uncharacterized protein</fullName>
    </submittedName>
</protein>
<dbReference type="Proteomes" id="UP001162992">
    <property type="component" value="Chromosome 20"/>
</dbReference>
<reference evidence="2" key="1">
    <citation type="journal article" date="2024" name="Proc. Natl. Acad. Sci. U.S.A.">
        <title>Extraordinary preservation of gene collinearity over three hundred million years revealed in homosporous lycophytes.</title>
        <authorList>
            <person name="Li C."/>
            <person name="Wickell D."/>
            <person name="Kuo L.Y."/>
            <person name="Chen X."/>
            <person name="Nie B."/>
            <person name="Liao X."/>
            <person name="Peng D."/>
            <person name="Ji J."/>
            <person name="Jenkins J."/>
            <person name="Williams M."/>
            <person name="Shu S."/>
            <person name="Plott C."/>
            <person name="Barry K."/>
            <person name="Rajasekar S."/>
            <person name="Grimwood J."/>
            <person name="Han X."/>
            <person name="Sun S."/>
            <person name="Hou Z."/>
            <person name="He W."/>
            <person name="Dai G."/>
            <person name="Sun C."/>
            <person name="Schmutz J."/>
            <person name="Leebens-Mack J.H."/>
            <person name="Li F.W."/>
            <person name="Wang L."/>
        </authorList>
    </citation>
    <scope>NUCLEOTIDE SEQUENCE [LARGE SCALE GENOMIC DNA]</scope>
    <source>
        <strain evidence="2">cv. PW_Plant_1</strain>
    </source>
</reference>
<name>A0ACC2AQU7_DIPCM</name>
<dbReference type="EMBL" id="CM055111">
    <property type="protein sequence ID" value="KAJ7519918.1"/>
    <property type="molecule type" value="Genomic_DNA"/>
</dbReference>
<proteinExistence type="predicted"/>